<feature type="region of interest" description="Disordered" evidence="1">
    <location>
        <begin position="64"/>
        <end position="109"/>
    </location>
</feature>
<keyword evidence="5" id="KW-1185">Reference proteome</keyword>
<evidence type="ECO:0000313" key="3">
    <source>
        <dbReference type="EMBL" id="OCF27097.1"/>
    </source>
</evidence>
<proteinExistence type="predicted"/>
<keyword evidence="2" id="KW-0732">Signal</keyword>
<dbReference type="EMBL" id="KI894019">
    <property type="protein sequence ID" value="OCF27097.1"/>
    <property type="molecule type" value="Genomic_DNA"/>
</dbReference>
<dbReference type="KEGG" id="kbi:30206331"/>
<feature type="chain" id="PRO_5042334873" description="Calpain catalytic domain-containing protein" evidence="2">
    <location>
        <begin position="21"/>
        <end position="339"/>
    </location>
</feature>
<dbReference type="OrthoDB" id="2564243at2759"/>
<accession>A0A1B9G7T5</accession>
<evidence type="ECO:0000313" key="4">
    <source>
        <dbReference type="EMBL" id="WVW81242.1"/>
    </source>
</evidence>
<dbReference type="EMBL" id="CP144542">
    <property type="protein sequence ID" value="WVW81242.1"/>
    <property type="molecule type" value="Genomic_DNA"/>
</dbReference>
<reference evidence="4" key="4">
    <citation type="submission" date="2024-02" db="EMBL/GenBank/DDBJ databases">
        <title>Comparative genomics of Cryptococcus and Kwoniella reveals pathogenesis evolution and contrasting modes of karyotype evolution via chromosome fusion or intercentromeric recombination.</title>
        <authorList>
            <person name="Coelho M.A."/>
            <person name="David-Palma M."/>
            <person name="Shea T."/>
            <person name="Bowers K."/>
            <person name="McGinley-Smith S."/>
            <person name="Mohammad A.W."/>
            <person name="Gnirke A."/>
            <person name="Yurkov A.M."/>
            <person name="Nowrousian M."/>
            <person name="Sun S."/>
            <person name="Cuomo C.A."/>
            <person name="Heitman J."/>
        </authorList>
    </citation>
    <scope>NUCLEOTIDE SEQUENCE</scope>
    <source>
        <strain evidence="4">CBS 10118</strain>
    </source>
</reference>
<organism evidence="3">
    <name type="scientific">Kwoniella bestiolae CBS 10118</name>
    <dbReference type="NCBI Taxonomy" id="1296100"/>
    <lineage>
        <taxon>Eukaryota</taxon>
        <taxon>Fungi</taxon>
        <taxon>Dikarya</taxon>
        <taxon>Basidiomycota</taxon>
        <taxon>Agaricomycotina</taxon>
        <taxon>Tremellomycetes</taxon>
        <taxon>Tremellales</taxon>
        <taxon>Cryptococcaceae</taxon>
        <taxon>Kwoniella</taxon>
    </lineage>
</organism>
<sequence length="339" mass="36621">MSMTMQIFLPFLLLNRLVLGSSPLSTVFQLSTTTVTPTTTETATAATNLDSALTDGSRIVSFNLTSHSSPTSTSTGTSTENTSAVTSAAPTGADTTVAAPQASGTSAPIADSSFSPSCGDLWANKQSEDWLFTTLCPWANGYPRWPLSNLDYALNFTDPLNLPAINVSIYNESYILNEPITMSYAGARADGNADGNKAWWGGAFRNAILSSNSNPRLVDAGKGQFNPPEIIREEAGGLALQALTGMFYTKEDLGQCDKLLWESWLDDARSSPVVIRSKPNTSNGLEDGDRYFSVISFSRDTSLVRLWDPIAGGSTAYFEMDSKVLRTDVKTLWHLTRYV</sequence>
<evidence type="ECO:0000313" key="5">
    <source>
        <dbReference type="Proteomes" id="UP000092730"/>
    </source>
</evidence>
<evidence type="ECO:0000256" key="2">
    <source>
        <dbReference type="SAM" id="SignalP"/>
    </source>
</evidence>
<evidence type="ECO:0000256" key="1">
    <source>
        <dbReference type="SAM" id="MobiDB-lite"/>
    </source>
</evidence>
<name>A0A1B9G7T5_9TREE</name>
<dbReference type="Proteomes" id="UP000092730">
    <property type="component" value="Chromosome 2"/>
</dbReference>
<gene>
    <name evidence="3" type="ORF">I302_01932</name>
    <name evidence="4" type="ORF">I302_103233</name>
</gene>
<reference evidence="4" key="2">
    <citation type="submission" date="2013-07" db="EMBL/GenBank/DDBJ databases">
        <authorList>
            <consortium name="The Broad Institute Genome Sequencing Platform"/>
            <person name="Cuomo C."/>
            <person name="Litvintseva A."/>
            <person name="Chen Y."/>
            <person name="Heitman J."/>
            <person name="Sun S."/>
            <person name="Springer D."/>
            <person name="Dromer F."/>
            <person name="Young S.K."/>
            <person name="Zeng Q."/>
            <person name="Gargeya S."/>
            <person name="Fitzgerald M."/>
            <person name="Abouelleil A."/>
            <person name="Alvarado L."/>
            <person name="Berlin A.M."/>
            <person name="Chapman S.B."/>
            <person name="Dewar J."/>
            <person name="Goldberg J."/>
            <person name="Griggs A."/>
            <person name="Gujja S."/>
            <person name="Hansen M."/>
            <person name="Howarth C."/>
            <person name="Imamovic A."/>
            <person name="Larimer J."/>
            <person name="McCowan C."/>
            <person name="Murphy C."/>
            <person name="Pearson M."/>
            <person name="Priest M."/>
            <person name="Roberts A."/>
            <person name="Saif S."/>
            <person name="Shea T."/>
            <person name="Sykes S."/>
            <person name="Wortman J."/>
            <person name="Nusbaum C."/>
            <person name="Birren B."/>
        </authorList>
    </citation>
    <scope>NUCLEOTIDE SEQUENCE</scope>
    <source>
        <strain evidence="4">CBS 10118</strain>
    </source>
</reference>
<feature type="compositionally biased region" description="Low complexity" evidence="1">
    <location>
        <begin position="65"/>
        <end position="83"/>
    </location>
</feature>
<dbReference type="RefSeq" id="XP_019048167.1">
    <property type="nucleotide sequence ID" value="XM_019188605.1"/>
</dbReference>
<dbReference type="AlphaFoldDB" id="A0A1B9G7T5"/>
<evidence type="ECO:0008006" key="6">
    <source>
        <dbReference type="Google" id="ProtNLM"/>
    </source>
</evidence>
<feature type="signal peptide" evidence="2">
    <location>
        <begin position="1"/>
        <end position="20"/>
    </location>
</feature>
<reference evidence="3" key="1">
    <citation type="submission" date="2013-07" db="EMBL/GenBank/DDBJ databases">
        <title>The Genome Sequence of Cryptococcus bestiolae CBS10118.</title>
        <authorList>
            <consortium name="The Broad Institute Genome Sequencing Platform"/>
            <person name="Cuomo C."/>
            <person name="Litvintseva A."/>
            <person name="Chen Y."/>
            <person name="Heitman J."/>
            <person name="Sun S."/>
            <person name="Springer D."/>
            <person name="Dromer F."/>
            <person name="Young S.K."/>
            <person name="Zeng Q."/>
            <person name="Gargeya S."/>
            <person name="Fitzgerald M."/>
            <person name="Abouelleil A."/>
            <person name="Alvarado L."/>
            <person name="Berlin A.M."/>
            <person name="Chapman S.B."/>
            <person name="Dewar J."/>
            <person name="Goldberg J."/>
            <person name="Griggs A."/>
            <person name="Gujja S."/>
            <person name="Hansen M."/>
            <person name="Howarth C."/>
            <person name="Imamovic A."/>
            <person name="Larimer J."/>
            <person name="McCowan C."/>
            <person name="Murphy C."/>
            <person name="Pearson M."/>
            <person name="Priest M."/>
            <person name="Roberts A."/>
            <person name="Saif S."/>
            <person name="Shea T."/>
            <person name="Sykes S."/>
            <person name="Wortman J."/>
            <person name="Nusbaum C."/>
            <person name="Birren B."/>
        </authorList>
    </citation>
    <scope>NUCLEOTIDE SEQUENCE [LARGE SCALE GENOMIC DNA]</scope>
    <source>
        <strain evidence="3">CBS 10118</strain>
    </source>
</reference>
<dbReference type="STRING" id="1296100.A0A1B9G7T5"/>
<dbReference type="VEuPathDB" id="FungiDB:I302_01932"/>
<dbReference type="GeneID" id="30206331"/>
<protein>
    <recommendedName>
        <fullName evidence="6">Calpain catalytic domain-containing protein</fullName>
    </recommendedName>
</protein>
<reference evidence="3" key="3">
    <citation type="submission" date="2014-01" db="EMBL/GenBank/DDBJ databases">
        <title>Evolution of pathogenesis and genome organization in the Tremellales.</title>
        <authorList>
            <person name="Cuomo C."/>
            <person name="Litvintseva A."/>
            <person name="Heitman J."/>
            <person name="Chen Y."/>
            <person name="Sun S."/>
            <person name="Springer D."/>
            <person name="Dromer F."/>
            <person name="Young S."/>
            <person name="Zeng Q."/>
            <person name="Chapman S."/>
            <person name="Gujja S."/>
            <person name="Saif S."/>
            <person name="Birren B."/>
        </authorList>
    </citation>
    <scope>NUCLEOTIDE SEQUENCE</scope>
    <source>
        <strain evidence="3">CBS 10118</strain>
    </source>
</reference>